<keyword evidence="2" id="KW-1185">Reference proteome</keyword>
<organism evidence="1 2">
    <name type="scientific">Methanofervidicoccus abyssi</name>
    <dbReference type="NCBI Taxonomy" id="2082189"/>
    <lineage>
        <taxon>Archaea</taxon>
        <taxon>Methanobacteriati</taxon>
        <taxon>Methanobacteriota</taxon>
        <taxon>Methanomada group</taxon>
        <taxon>Methanococci</taxon>
        <taxon>Methanococcales</taxon>
        <taxon>Methanofervidicoccus</taxon>
    </lineage>
</organism>
<proteinExistence type="predicted"/>
<evidence type="ECO:0000313" key="2">
    <source>
        <dbReference type="Proteomes" id="UP000290527"/>
    </source>
</evidence>
<name>A0A401HQT9_9EURY</name>
<comment type="caution">
    <text evidence="1">The sequence shown here is derived from an EMBL/GenBank/DDBJ whole genome shotgun (WGS) entry which is preliminary data.</text>
</comment>
<dbReference type="AlphaFoldDB" id="A0A401HQT9"/>
<dbReference type="Proteomes" id="UP000290527">
    <property type="component" value="Unassembled WGS sequence"/>
</dbReference>
<evidence type="ECO:0000313" key="1">
    <source>
        <dbReference type="EMBL" id="GBF36575.1"/>
    </source>
</evidence>
<gene>
    <name evidence="1" type="ORF">MHHB_P0805</name>
</gene>
<accession>A0A401HQT9</accession>
<sequence length="55" mass="6329">MLYVRGLIVKDPFATMIVRGEKTWKIYSFLQSSITGGYQQDEKGNSKILIFNKSK</sequence>
<protein>
    <submittedName>
        <fullName evidence="1">Uncharacterized protein</fullName>
    </submittedName>
</protein>
<dbReference type="EMBL" id="BFAX01000003">
    <property type="protein sequence ID" value="GBF36575.1"/>
    <property type="molecule type" value="Genomic_DNA"/>
</dbReference>
<reference evidence="1 2" key="1">
    <citation type="journal article" date="2019" name="Int. J. Syst. Evol. Microbiol.">
        <title>Methanofervidicoccus abyssi gen. nov., sp. nov., a hydrogenotrophic methanogen, isolated from a hydrothermal vent chimney in the Mid-Cayman Spreading Center, the Caribbean Sea.</title>
        <authorList>
            <person name="Sakai S."/>
            <person name="Takaki Y."/>
            <person name="Miyazaki M."/>
            <person name="Ogawara M."/>
            <person name="Yanagawa K."/>
            <person name="Miyazaki J."/>
            <person name="Takai K."/>
        </authorList>
    </citation>
    <scope>NUCLEOTIDE SEQUENCE [LARGE SCALE GENOMIC DNA]</scope>
    <source>
        <strain evidence="1 2">HHB</strain>
    </source>
</reference>